<dbReference type="InterPro" id="IPR002397">
    <property type="entry name" value="Cyt_P450_B"/>
</dbReference>
<evidence type="ECO:0000256" key="3">
    <source>
        <dbReference type="ARBA" id="ARBA00022723"/>
    </source>
</evidence>
<evidence type="ECO:0000313" key="7">
    <source>
        <dbReference type="EMBL" id="CAB4870697.1"/>
    </source>
</evidence>
<dbReference type="InterPro" id="IPR036396">
    <property type="entry name" value="Cyt_P450_sf"/>
</dbReference>
<comment type="similarity">
    <text evidence="1">Belongs to the cytochrome P450 family.</text>
</comment>
<evidence type="ECO:0000256" key="1">
    <source>
        <dbReference type="ARBA" id="ARBA00010617"/>
    </source>
</evidence>
<dbReference type="SUPFAM" id="SSF48264">
    <property type="entry name" value="Cytochrome P450"/>
    <property type="match status" value="1"/>
</dbReference>
<dbReference type="PRINTS" id="PR00359">
    <property type="entry name" value="BP450"/>
</dbReference>
<dbReference type="GO" id="GO:0004497">
    <property type="term" value="F:monooxygenase activity"/>
    <property type="evidence" value="ECO:0007669"/>
    <property type="project" value="UniProtKB-KW"/>
</dbReference>
<protein>
    <submittedName>
        <fullName evidence="7">Unannotated protein</fullName>
    </submittedName>
</protein>
<evidence type="ECO:0000256" key="6">
    <source>
        <dbReference type="ARBA" id="ARBA00023033"/>
    </source>
</evidence>
<name>A0A6J7DJ64_9ZZZZ</name>
<gene>
    <name evidence="7" type="ORF">UFOPK3376_00810</name>
</gene>
<dbReference type="CDD" id="cd11078">
    <property type="entry name" value="CYP130-like"/>
    <property type="match status" value="1"/>
</dbReference>
<dbReference type="PRINTS" id="PR00385">
    <property type="entry name" value="P450"/>
</dbReference>
<evidence type="ECO:0000256" key="4">
    <source>
        <dbReference type="ARBA" id="ARBA00023002"/>
    </source>
</evidence>
<keyword evidence="3" id="KW-0479">Metal-binding</keyword>
<keyword evidence="2" id="KW-0349">Heme</keyword>
<evidence type="ECO:0000256" key="2">
    <source>
        <dbReference type="ARBA" id="ARBA00022617"/>
    </source>
</evidence>
<reference evidence="7" key="1">
    <citation type="submission" date="2020-05" db="EMBL/GenBank/DDBJ databases">
        <authorList>
            <person name="Chiriac C."/>
            <person name="Salcher M."/>
            <person name="Ghai R."/>
            <person name="Kavagutti S V."/>
        </authorList>
    </citation>
    <scope>NUCLEOTIDE SEQUENCE</scope>
</reference>
<evidence type="ECO:0000256" key="5">
    <source>
        <dbReference type="ARBA" id="ARBA00023004"/>
    </source>
</evidence>
<dbReference type="GO" id="GO:0016705">
    <property type="term" value="F:oxidoreductase activity, acting on paired donors, with incorporation or reduction of molecular oxygen"/>
    <property type="evidence" value="ECO:0007669"/>
    <property type="project" value="InterPro"/>
</dbReference>
<dbReference type="PANTHER" id="PTHR46696">
    <property type="entry name" value="P450, PUTATIVE (EUROFUNG)-RELATED"/>
    <property type="match status" value="1"/>
</dbReference>
<organism evidence="7">
    <name type="scientific">freshwater metagenome</name>
    <dbReference type="NCBI Taxonomy" id="449393"/>
    <lineage>
        <taxon>unclassified sequences</taxon>
        <taxon>metagenomes</taxon>
        <taxon>ecological metagenomes</taxon>
    </lineage>
</organism>
<dbReference type="InterPro" id="IPR001128">
    <property type="entry name" value="Cyt_P450"/>
</dbReference>
<keyword evidence="5" id="KW-0408">Iron</keyword>
<proteinExistence type="inferred from homology"/>
<dbReference type="PROSITE" id="PS00086">
    <property type="entry name" value="CYTOCHROME_P450"/>
    <property type="match status" value="1"/>
</dbReference>
<dbReference type="Pfam" id="PF00067">
    <property type="entry name" value="p450"/>
    <property type="match status" value="1"/>
</dbReference>
<keyword evidence="6" id="KW-0503">Monooxygenase</keyword>
<accession>A0A6J7DJ64</accession>
<dbReference type="FunFam" id="1.10.630.10:FF:000018">
    <property type="entry name" value="Cytochrome P450 monooxygenase"/>
    <property type="match status" value="1"/>
</dbReference>
<dbReference type="GO" id="GO:0020037">
    <property type="term" value="F:heme binding"/>
    <property type="evidence" value="ECO:0007669"/>
    <property type="project" value="InterPro"/>
</dbReference>
<sequence length="419" mass="45846">MSVTDEILVTPEVLSCPYDYYRRVRDEAPVHQTPMGFWLVSRYDDVMSVVRDAERFSSNFNTSFAGGTGPSPELSAILADGYPSANTLLTNDPPSHTQFRGLVNKAFTPKRVAQLEGEIRQVANALLDAFAADGRVELVGQFAVGLPLTIIADALGVDRADMADFKRWSDHAVAPLSGLLDAAQMLDCARSRVEMQRYMAARIDERRAEPRDDLLSDLVHSRFDSGERIGDGLLVPELLNVIEQLLVAGNETTTKLLAAGMLALIEHPAQMDKVRADPSLIPNLVEESLRIESPVQMLPRIARVDVEIGGVPIPAGSMVMVMYGCANRDEARFASADVFDVERANARSHLAFGQGPHFCVGAALARSEARIGFELLLERMRDIALAPVEQPTERVLSMTLRGLTALHLTFTPVTPEPVT</sequence>
<dbReference type="AlphaFoldDB" id="A0A6J7DJ64"/>
<dbReference type="GO" id="GO:0005506">
    <property type="term" value="F:iron ion binding"/>
    <property type="evidence" value="ECO:0007669"/>
    <property type="project" value="InterPro"/>
</dbReference>
<dbReference type="PANTHER" id="PTHR46696:SF1">
    <property type="entry name" value="CYTOCHROME P450 YJIB-RELATED"/>
    <property type="match status" value="1"/>
</dbReference>
<dbReference type="EMBL" id="CAFBLP010000014">
    <property type="protein sequence ID" value="CAB4870697.1"/>
    <property type="molecule type" value="Genomic_DNA"/>
</dbReference>
<dbReference type="Gene3D" id="1.10.630.10">
    <property type="entry name" value="Cytochrome P450"/>
    <property type="match status" value="1"/>
</dbReference>
<dbReference type="InterPro" id="IPR017972">
    <property type="entry name" value="Cyt_P450_CS"/>
</dbReference>
<keyword evidence="4" id="KW-0560">Oxidoreductase</keyword>